<dbReference type="Proteomes" id="UP001460270">
    <property type="component" value="Unassembled WGS sequence"/>
</dbReference>
<dbReference type="EC" id="2.4.1.101" evidence="14 17"/>
<keyword evidence="11 17" id="KW-0472">Membrane</keyword>
<dbReference type="AlphaFoldDB" id="A0AAW0MLR2"/>
<evidence type="ECO:0000313" key="18">
    <source>
        <dbReference type="EMBL" id="KAK7880105.1"/>
    </source>
</evidence>
<evidence type="ECO:0000256" key="16">
    <source>
        <dbReference type="ARBA" id="ARBA00049421"/>
    </source>
</evidence>
<keyword evidence="6 17" id="KW-0812">Transmembrane</keyword>
<feature type="transmembrane region" description="Helical" evidence="17">
    <location>
        <begin position="7"/>
        <end position="27"/>
    </location>
</feature>
<gene>
    <name evidence="18" type="ORF">WMY93_033224</name>
</gene>
<evidence type="ECO:0000256" key="4">
    <source>
        <dbReference type="ARBA" id="ARBA00022676"/>
    </source>
</evidence>
<protein>
    <recommendedName>
        <fullName evidence="14 17">Alpha-1,3-mannosyl-glycoprotein 2-beta-N-acetylglucosaminyltransferase</fullName>
        <shortName evidence="17">GNT-I</shortName>
        <shortName evidence="17">GlcNAc-T I</shortName>
        <ecNumber evidence="14 17">2.4.1.101</ecNumber>
    </recommendedName>
    <alternativeName>
        <fullName evidence="15 17">N-glycosyl-oligosaccharide-glycoprotein N-acetylglucosaminyltransferase I</fullName>
    </alternativeName>
</protein>
<comment type="catalytic activity">
    <reaction evidence="16 17">
        <text>N(4)-(alpha-D-Man-(1-&gt;3)-[alpha-D-Man-(1-&gt;3)-[alpha-D-Man-(1-&gt;6)]-alpha-D-Man-(1-&gt;6)]-beta-D-Man-(1-&gt;4)-beta-D-GlcNAc-(1-&gt;4)-beta-D-GlcNAc)-L-asparaginyl-[protein] (N-glucan mannose isomer 5A1,2) + UDP-N-acetyl-alpha-D-glucosamine = N(4)-{beta-D-GlcNAc-(1-&gt;2)-alpha-D-Man-(1-&gt;3)-[alpha-D-Man-(1-&gt;3)-[alpha-D-Man-(1-&gt;6)]-alpha-D-Man-(1-&gt;6)]-beta-D-Man-(1-&gt;4)-beta-D-GlcNAc-(1-&gt;4)-beta-D-GlcNAc}-L-asparaginyl-[protein] + UDP + H(+)</text>
        <dbReference type="Rhea" id="RHEA:11456"/>
        <dbReference type="Rhea" id="RHEA-COMP:14367"/>
        <dbReference type="Rhea" id="RHEA-COMP:14368"/>
        <dbReference type="ChEBI" id="CHEBI:15378"/>
        <dbReference type="ChEBI" id="CHEBI:57705"/>
        <dbReference type="ChEBI" id="CHEBI:58223"/>
        <dbReference type="ChEBI" id="CHEBI:59087"/>
        <dbReference type="ChEBI" id="CHEBI:60625"/>
        <dbReference type="EC" id="2.4.1.101"/>
    </reaction>
</comment>
<comment type="pathway">
    <text evidence="2 17">Protein modification; protein glycosylation.</text>
</comment>
<dbReference type="InterPro" id="IPR004139">
    <property type="entry name" value="Glyco_trans_13"/>
</dbReference>
<reference evidence="19" key="1">
    <citation type="submission" date="2024-04" db="EMBL/GenBank/DDBJ databases">
        <title>Salinicola lusitanus LLJ914,a marine bacterium isolated from the Okinawa Trough.</title>
        <authorList>
            <person name="Li J."/>
        </authorList>
    </citation>
    <scope>NUCLEOTIDE SEQUENCE [LARGE SCALE GENOMIC DNA]</scope>
</reference>
<keyword evidence="8 17" id="KW-0735">Signal-anchor</keyword>
<evidence type="ECO:0000256" key="5">
    <source>
        <dbReference type="ARBA" id="ARBA00022679"/>
    </source>
</evidence>
<keyword evidence="5" id="KW-0808">Transferase</keyword>
<dbReference type="Pfam" id="PF03071">
    <property type="entry name" value="GNT-I"/>
    <property type="match status" value="2"/>
</dbReference>
<evidence type="ECO:0000256" key="7">
    <source>
        <dbReference type="ARBA" id="ARBA00022723"/>
    </source>
</evidence>
<sequence>MIRKRAVILFGTFLFVSWNAVLVLLLWRRDPGPQVEEPNPNPNQEVSQNDVIRDVLKMADAFEAELERQKSILLQIKDQKLHQLLPPKASNRSRPGPPPLPVIPILVMACNRVTVRRCIDKLLQHQPSDKLHPIIVSQDCGHQDTAAVIQSVPRLLRVLPGAVPSAAVGPEPVVRVRWNDNGRDGFVDPSAASLLYRTDFFPGLGWMLLKEEWHELEPKWPAAFWDDWMRQPEQRRNRGCIRPEISRTITFGRQGVSLGQFYDKYLKFIKLNSEFVPFTKLDLSYLNEETYRVHFEKEVYSAPLVSYEDVKQGKLAGPGPFRLQYYKDGFKILAKNLGVMEDLKSGVPRASYRGVVSFMSRGKRIYLAPPPGWTYDPPGPECGCKALS</sequence>
<evidence type="ECO:0000313" key="19">
    <source>
        <dbReference type="Proteomes" id="UP001460270"/>
    </source>
</evidence>
<keyword evidence="7 17" id="KW-0479">Metal-binding</keyword>
<keyword evidence="4 17" id="KW-0328">Glycosyltransferase</keyword>
<evidence type="ECO:0000256" key="13">
    <source>
        <dbReference type="ARBA" id="ARBA00037706"/>
    </source>
</evidence>
<evidence type="ECO:0000256" key="14">
    <source>
        <dbReference type="ARBA" id="ARBA00038949"/>
    </source>
</evidence>
<evidence type="ECO:0000256" key="12">
    <source>
        <dbReference type="ARBA" id="ARBA00023211"/>
    </source>
</evidence>
<evidence type="ECO:0000256" key="15">
    <source>
        <dbReference type="ARBA" id="ARBA00041712"/>
    </source>
</evidence>
<evidence type="ECO:0000256" key="3">
    <source>
        <dbReference type="ARBA" id="ARBA00006492"/>
    </source>
</evidence>
<proteinExistence type="inferred from homology"/>
<dbReference type="GO" id="GO:0000139">
    <property type="term" value="C:Golgi membrane"/>
    <property type="evidence" value="ECO:0007669"/>
    <property type="project" value="UniProtKB-SubCell"/>
</dbReference>
<dbReference type="EMBL" id="JBBPFD010000145">
    <property type="protein sequence ID" value="KAK7880105.1"/>
    <property type="molecule type" value="Genomic_DNA"/>
</dbReference>
<comment type="function">
    <text evidence="13 17">Initiates complex N-linked carbohydrate formation. Essential for the conversion of high-mannose to hybrid and complex N-glycans.</text>
</comment>
<dbReference type="SUPFAM" id="SSF53448">
    <property type="entry name" value="Nucleotide-diphospho-sugar transferases"/>
    <property type="match status" value="1"/>
</dbReference>
<name>A0AAW0MLR2_9GOBI</name>
<evidence type="ECO:0000256" key="2">
    <source>
        <dbReference type="ARBA" id="ARBA00004922"/>
    </source>
</evidence>
<dbReference type="Gene3D" id="3.90.550.10">
    <property type="entry name" value="Spore Coat Polysaccharide Biosynthesis Protein SpsA, Chain A"/>
    <property type="match status" value="2"/>
</dbReference>
<dbReference type="GO" id="GO:0006487">
    <property type="term" value="P:protein N-linked glycosylation"/>
    <property type="evidence" value="ECO:0007669"/>
    <property type="project" value="TreeGrafter"/>
</dbReference>
<keyword evidence="10 17" id="KW-0333">Golgi apparatus</keyword>
<dbReference type="InterPro" id="IPR052261">
    <property type="entry name" value="Glycosyltransferase_13"/>
</dbReference>
<comment type="caution">
    <text evidence="18">The sequence shown here is derived from an EMBL/GenBank/DDBJ whole genome shotgun (WGS) entry which is preliminary data.</text>
</comment>
<keyword evidence="12 17" id="KW-0464">Manganese</keyword>
<evidence type="ECO:0000256" key="8">
    <source>
        <dbReference type="ARBA" id="ARBA00022968"/>
    </source>
</evidence>
<dbReference type="InterPro" id="IPR029044">
    <property type="entry name" value="Nucleotide-diphossugar_trans"/>
</dbReference>
<evidence type="ECO:0000256" key="11">
    <source>
        <dbReference type="ARBA" id="ARBA00023136"/>
    </source>
</evidence>
<evidence type="ECO:0000256" key="17">
    <source>
        <dbReference type="RuleBase" id="RU368119"/>
    </source>
</evidence>
<accession>A0AAW0MLR2</accession>
<organism evidence="18 19">
    <name type="scientific">Mugilogobius chulae</name>
    <name type="common">yellowstripe goby</name>
    <dbReference type="NCBI Taxonomy" id="88201"/>
    <lineage>
        <taxon>Eukaryota</taxon>
        <taxon>Metazoa</taxon>
        <taxon>Chordata</taxon>
        <taxon>Craniata</taxon>
        <taxon>Vertebrata</taxon>
        <taxon>Euteleostomi</taxon>
        <taxon>Actinopterygii</taxon>
        <taxon>Neopterygii</taxon>
        <taxon>Teleostei</taxon>
        <taxon>Neoteleostei</taxon>
        <taxon>Acanthomorphata</taxon>
        <taxon>Gobiaria</taxon>
        <taxon>Gobiiformes</taxon>
        <taxon>Gobioidei</taxon>
        <taxon>Gobiidae</taxon>
        <taxon>Gobionellinae</taxon>
        <taxon>Mugilogobius</taxon>
    </lineage>
</organism>
<keyword evidence="9 17" id="KW-1133">Transmembrane helix</keyword>
<evidence type="ECO:0000256" key="10">
    <source>
        <dbReference type="ARBA" id="ARBA00023034"/>
    </source>
</evidence>
<dbReference type="GO" id="GO:0003827">
    <property type="term" value="F:alpha-1,3-mannosylglycoprotein 2-beta-N-acetylglucosaminyltransferase activity"/>
    <property type="evidence" value="ECO:0007669"/>
    <property type="project" value="UniProtKB-UniRule"/>
</dbReference>
<evidence type="ECO:0000256" key="9">
    <source>
        <dbReference type="ARBA" id="ARBA00022989"/>
    </source>
</evidence>
<comment type="similarity">
    <text evidence="3 17">Belongs to the glycosyltransferase 13 family.</text>
</comment>
<comment type="cofactor">
    <cofactor evidence="17">
        <name>Mn(2+)</name>
        <dbReference type="ChEBI" id="CHEBI:29035"/>
    </cofactor>
    <text evidence="17">The cofactor is mostly bound to the substrate.</text>
</comment>
<keyword evidence="19" id="KW-1185">Reference proteome</keyword>
<evidence type="ECO:0000256" key="6">
    <source>
        <dbReference type="ARBA" id="ARBA00022692"/>
    </source>
</evidence>
<evidence type="ECO:0000256" key="1">
    <source>
        <dbReference type="ARBA" id="ARBA00004323"/>
    </source>
</evidence>
<comment type="subcellular location">
    <subcellularLocation>
        <location evidence="1 17">Golgi apparatus membrane</location>
        <topology evidence="1 17">Single-pass type II membrane protein</topology>
    </subcellularLocation>
</comment>
<dbReference type="Gene3D" id="3.10.180.20">
    <property type="entry name" value="N-Acetylglucosaminyltransferase I, Domain 2"/>
    <property type="match status" value="1"/>
</dbReference>
<dbReference type="GO" id="GO:0030145">
    <property type="term" value="F:manganese ion binding"/>
    <property type="evidence" value="ECO:0007669"/>
    <property type="project" value="UniProtKB-UniRule"/>
</dbReference>
<dbReference type="PANTHER" id="PTHR10468:SF0">
    <property type="entry name" value="ALPHA-1,3-MANNOSYL-GLYCOPROTEIN 2-BETA-N-ACETYLGLUCOSAMINYLTRANSFERASE"/>
    <property type="match status" value="1"/>
</dbReference>
<dbReference type="PANTHER" id="PTHR10468">
    <property type="entry name" value="PROTEIN O-LINKED-MANNOSE BETA-1,2-N-ACETYLGLUCOSAMINYLTRANSFERASE 1/ALPHA-1,3-MANNOSYL-GLYCOPROTEIN 2-BETA-N-ACETYLGLUCOSAMINYLTRANSFERASE"/>
    <property type="match status" value="1"/>
</dbReference>